<evidence type="ECO:0000256" key="5">
    <source>
        <dbReference type="ARBA" id="ARBA00023014"/>
    </source>
</evidence>
<accession>A0AAJ2VUE7</accession>
<evidence type="ECO:0000313" key="7">
    <source>
        <dbReference type="EMBL" id="MDX6032996.1"/>
    </source>
</evidence>
<evidence type="ECO:0000256" key="1">
    <source>
        <dbReference type="ARBA" id="ARBA00022485"/>
    </source>
</evidence>
<keyword evidence="1" id="KW-0004">4Fe-4S</keyword>
<dbReference type="InterPro" id="IPR010226">
    <property type="entry name" value="NADH_quinone_OxRdtase_chainI"/>
</dbReference>
<dbReference type="InterPro" id="IPR017900">
    <property type="entry name" value="4Fe4S_Fe_S_CS"/>
</dbReference>
<evidence type="ECO:0000259" key="6">
    <source>
        <dbReference type="PROSITE" id="PS51379"/>
    </source>
</evidence>
<evidence type="ECO:0000313" key="10">
    <source>
        <dbReference type="Proteomes" id="UP001282336"/>
    </source>
</evidence>
<dbReference type="EMBL" id="JAWXRC010000039">
    <property type="protein sequence ID" value="MDX6032996.1"/>
    <property type="molecule type" value="Genomic_DNA"/>
</dbReference>
<reference evidence="7 9" key="1">
    <citation type="submission" date="2023-11" db="EMBL/GenBank/DDBJ databases">
        <title>Scandinavium wanjuensis sp. nov., isolated from lettuce South Korea.</title>
        <authorList>
            <person name="Park J."/>
            <person name="Park S."/>
            <person name="Oh K.K."/>
            <person name="Cho G.S."/>
            <person name="Franz C.M.A.P."/>
        </authorList>
    </citation>
    <scope>NUCLEOTIDE SEQUENCE</scope>
    <source>
        <strain evidence="7">V105_12</strain>
        <strain evidence="8 9">V105_6</strain>
    </source>
</reference>
<evidence type="ECO:0000256" key="4">
    <source>
        <dbReference type="ARBA" id="ARBA00023004"/>
    </source>
</evidence>
<keyword evidence="2" id="KW-0479">Metal-binding</keyword>
<dbReference type="NCBIfam" id="NF009053">
    <property type="entry name" value="PRK12387.1"/>
    <property type="match status" value="1"/>
</dbReference>
<dbReference type="AlphaFoldDB" id="A0AAJ2VUE7"/>
<dbReference type="PROSITE" id="PS00198">
    <property type="entry name" value="4FE4S_FER_1"/>
    <property type="match status" value="1"/>
</dbReference>
<comment type="caution">
    <text evidence="7">The sequence shown here is derived from an EMBL/GenBank/DDBJ whole genome shotgun (WGS) entry which is preliminary data.</text>
</comment>
<evidence type="ECO:0000313" key="9">
    <source>
        <dbReference type="Proteomes" id="UP001275664"/>
    </source>
</evidence>
<feature type="domain" description="4Fe-4S ferredoxin-type" evidence="6">
    <location>
        <begin position="66"/>
        <end position="95"/>
    </location>
</feature>
<dbReference type="PANTHER" id="PTHR10849:SF35">
    <property type="entry name" value="FORMATE HYDROGENLYASE SUBUNIT 6-RELATED"/>
    <property type="match status" value="1"/>
</dbReference>
<sequence length="186" mass="20888">MLKLFKTILKAGEPTVKYPFQPLEISPDFRGRPELNPQQCIACAACTMACPANALTMETHPQSNERRWQLFIGRCIFCGRCEEVCPTKAIRLTNDFELAVTNKADLYVKAVFRLQHCDRCQLPFTPEKSVQYAVELLRQSGVSDEALAGMASQFTTCPACKRQQTLGQHDARIFSLSGAEEPNERV</sequence>
<dbReference type="GO" id="GO:0009060">
    <property type="term" value="P:aerobic respiration"/>
    <property type="evidence" value="ECO:0007669"/>
    <property type="project" value="TreeGrafter"/>
</dbReference>
<dbReference type="NCBIfam" id="NF006076">
    <property type="entry name" value="PRK08222.1"/>
    <property type="match status" value="1"/>
</dbReference>
<dbReference type="PANTHER" id="PTHR10849">
    <property type="entry name" value="NADH DEHYDROGENASE UBIQUINONE IRON-SULFUR PROTEIN 8, MITOCHONDRIAL"/>
    <property type="match status" value="1"/>
</dbReference>
<dbReference type="GO" id="GO:0003954">
    <property type="term" value="F:NADH dehydrogenase activity"/>
    <property type="evidence" value="ECO:0007669"/>
    <property type="project" value="TreeGrafter"/>
</dbReference>
<dbReference type="EMBL" id="JAWXRD010000037">
    <property type="protein sequence ID" value="MDX6041782.1"/>
    <property type="molecule type" value="Genomic_DNA"/>
</dbReference>
<evidence type="ECO:0000313" key="8">
    <source>
        <dbReference type="EMBL" id="MDX6041782.1"/>
    </source>
</evidence>
<dbReference type="Gene3D" id="3.30.70.3270">
    <property type="match status" value="1"/>
</dbReference>
<dbReference type="GO" id="GO:0016020">
    <property type="term" value="C:membrane"/>
    <property type="evidence" value="ECO:0007669"/>
    <property type="project" value="InterPro"/>
</dbReference>
<gene>
    <name evidence="7" type="primary">hyfH</name>
    <name evidence="8" type="ORF">SIK69_16460</name>
    <name evidence="7" type="ORF">SIL20_15950</name>
</gene>
<organism evidence="7 10">
    <name type="scientific">Scandinavium lactucae</name>
    <dbReference type="NCBI Taxonomy" id="3095028"/>
    <lineage>
        <taxon>Bacteria</taxon>
        <taxon>Pseudomonadati</taxon>
        <taxon>Pseudomonadota</taxon>
        <taxon>Gammaproteobacteria</taxon>
        <taxon>Enterobacterales</taxon>
        <taxon>Enterobacteriaceae</taxon>
        <taxon>Scandinavium</taxon>
    </lineage>
</organism>
<dbReference type="GO" id="GO:0051539">
    <property type="term" value="F:4 iron, 4 sulfur cluster binding"/>
    <property type="evidence" value="ECO:0007669"/>
    <property type="project" value="UniProtKB-KW"/>
</dbReference>
<name>A0AAJ2VUE7_9ENTR</name>
<feature type="domain" description="4Fe-4S ferredoxin-type" evidence="6">
    <location>
        <begin position="31"/>
        <end position="60"/>
    </location>
</feature>
<protein>
    <submittedName>
        <fullName evidence="7">Hydrogenase 4 subunit H</fullName>
    </submittedName>
</protein>
<dbReference type="Proteomes" id="UP001275664">
    <property type="component" value="Unassembled WGS sequence"/>
</dbReference>
<keyword evidence="5" id="KW-0411">Iron-sulfur</keyword>
<evidence type="ECO:0000256" key="3">
    <source>
        <dbReference type="ARBA" id="ARBA00022737"/>
    </source>
</evidence>
<dbReference type="SUPFAM" id="SSF54862">
    <property type="entry name" value="4Fe-4S ferredoxins"/>
    <property type="match status" value="1"/>
</dbReference>
<keyword evidence="4" id="KW-0408">Iron</keyword>
<evidence type="ECO:0000256" key="2">
    <source>
        <dbReference type="ARBA" id="ARBA00022723"/>
    </source>
</evidence>
<keyword evidence="3" id="KW-0677">Repeat</keyword>
<dbReference type="GO" id="GO:0046872">
    <property type="term" value="F:metal ion binding"/>
    <property type="evidence" value="ECO:0007669"/>
    <property type="project" value="UniProtKB-KW"/>
</dbReference>
<proteinExistence type="predicted"/>
<dbReference type="InterPro" id="IPR017896">
    <property type="entry name" value="4Fe4S_Fe-S-bd"/>
</dbReference>
<dbReference type="PROSITE" id="PS51379">
    <property type="entry name" value="4FE4S_FER_2"/>
    <property type="match status" value="2"/>
</dbReference>
<dbReference type="RefSeq" id="WP_319629474.1">
    <property type="nucleotide sequence ID" value="NZ_JAWXRB010000041.1"/>
</dbReference>
<keyword evidence="9" id="KW-1185">Reference proteome</keyword>
<dbReference type="Proteomes" id="UP001282336">
    <property type="component" value="Unassembled WGS sequence"/>
</dbReference>
<dbReference type="Pfam" id="PF12838">
    <property type="entry name" value="Fer4_7"/>
    <property type="match status" value="1"/>
</dbReference>